<accession>A0A386KM66</accession>
<dbReference type="EMBL" id="MH825698">
    <property type="protein sequence ID" value="AYD86154.1"/>
    <property type="molecule type" value="Genomic_DNA"/>
</dbReference>
<proteinExistence type="predicted"/>
<dbReference type="KEGG" id="vg:55611821"/>
<organism evidence="1 2">
    <name type="scientific">Microbacterium phage Burro</name>
    <dbReference type="NCBI Taxonomy" id="2315703"/>
    <lineage>
        <taxon>Viruses</taxon>
        <taxon>Duplodnaviria</taxon>
        <taxon>Heunggongvirae</taxon>
        <taxon>Uroviricota</taxon>
        <taxon>Caudoviricetes</taxon>
        <taxon>Burrovirus</taxon>
        <taxon>Burrovirus burro</taxon>
    </lineage>
</organism>
<dbReference type="GeneID" id="55611821"/>
<dbReference type="InterPro" id="IPR021229">
    <property type="entry name" value="DUF2800"/>
</dbReference>
<name>A0A386KM66_9CAUD</name>
<dbReference type="Pfam" id="PF10926">
    <property type="entry name" value="DUF2800"/>
    <property type="match status" value="1"/>
</dbReference>
<gene>
    <name evidence="1" type="primary">11</name>
    <name evidence="1" type="ORF">SEA_BURRO_11</name>
</gene>
<evidence type="ECO:0000313" key="1">
    <source>
        <dbReference type="EMBL" id="AYD86154.1"/>
    </source>
</evidence>
<dbReference type="RefSeq" id="YP_009841630.1">
    <property type="nucleotide sequence ID" value="NC_048733.1"/>
</dbReference>
<evidence type="ECO:0000313" key="2">
    <source>
        <dbReference type="Proteomes" id="UP000267142"/>
    </source>
</evidence>
<reference evidence="1 2" key="1">
    <citation type="submission" date="2018-08" db="EMBL/GenBank/DDBJ databases">
        <authorList>
            <person name="Solberg C.E."/>
            <person name="Bonilla J.A."/>
            <person name="Klyczek K."/>
            <person name="Garlena R.A."/>
            <person name="Russell D.A."/>
            <person name="Pope W.H."/>
            <person name="Jacobs-Sera D."/>
            <person name="Hatfull G.F."/>
        </authorList>
    </citation>
    <scope>NUCLEOTIDE SEQUENCE [LARGE SCALE GENOMIC DNA]</scope>
</reference>
<protein>
    <submittedName>
        <fullName evidence="1">Nuclease</fullName>
    </submittedName>
</protein>
<sequence>MQCHGSANLELAIPGYVEPKRDDMAGAKGVGTRMHDSFRAVAHWDLLHIEALRELVEHYQDMDWRKRRKLLGSDTTDSEREDWVLTILPGALAGEAEKYMAWLIELDLEERLPPQMLRYVSETLGALLGIRSRYNPDFYEVIEERSIECGWLKSKPLTTPDLVFAMPRTLVVIDYKTGKIPVSPVDNDQLMFYAVSALYAYYQRELWYKIDKVVLVIWQPGNHDEWETTVDHLLQWRELALEADLSIIGKDLTLRPGTYCTFCPANPHSRGDKAPPYCPAQMGLLYPDKTDEEAVLDL</sequence>
<keyword evidence="2" id="KW-1185">Reference proteome</keyword>
<dbReference type="Proteomes" id="UP000267142">
    <property type="component" value="Segment"/>
</dbReference>